<gene>
    <name evidence="2" type="ORF">STAFG_1202</name>
</gene>
<reference evidence="2 3" key="1">
    <citation type="submission" date="2013-02" db="EMBL/GenBank/DDBJ databases">
        <title>Draft Genome Sequence of Streptomyces afghaniensis, Which Produces Compounds of the Julimycin B-Complex.</title>
        <authorList>
            <person name="Gruening B.A."/>
            <person name="Praeg A."/>
            <person name="Erxleben A."/>
            <person name="Guenther S."/>
            <person name="Fiedler H.-P."/>
            <person name="Goodfellow M."/>
            <person name="Mueller M."/>
        </authorList>
    </citation>
    <scope>NUCLEOTIDE SEQUENCE [LARGE SCALE GENOMIC DNA]</scope>
    <source>
        <strain evidence="2 3">772</strain>
    </source>
</reference>
<accession>S4N2Y4</accession>
<evidence type="ECO:0000313" key="2">
    <source>
        <dbReference type="EMBL" id="EPJ41737.1"/>
    </source>
</evidence>
<protein>
    <submittedName>
        <fullName evidence="2">Uncharacterized protein</fullName>
    </submittedName>
</protein>
<feature type="compositionally biased region" description="Low complexity" evidence="1">
    <location>
        <begin position="49"/>
        <end position="59"/>
    </location>
</feature>
<keyword evidence="3" id="KW-1185">Reference proteome</keyword>
<dbReference type="HOGENOM" id="CLU_2958601_0_0_11"/>
<dbReference type="AlphaFoldDB" id="S4N2Y4"/>
<proteinExistence type="predicted"/>
<comment type="caution">
    <text evidence="2">The sequence shown here is derived from an EMBL/GenBank/DDBJ whole genome shotgun (WGS) entry which is preliminary data.</text>
</comment>
<name>S4N2Y4_9ACTN</name>
<sequence length="59" mass="6166">MIGTSRDTSRVAPLGGVTFLDLDVAGDASVTPDTGDDARRLRPRRGDPRPGSGRARTGD</sequence>
<feature type="compositionally biased region" description="Basic and acidic residues" evidence="1">
    <location>
        <begin position="36"/>
        <end position="48"/>
    </location>
</feature>
<feature type="region of interest" description="Disordered" evidence="1">
    <location>
        <begin position="23"/>
        <end position="59"/>
    </location>
</feature>
<dbReference type="PATRIC" id="fig|1283301.3.peg.1182"/>
<evidence type="ECO:0000256" key="1">
    <source>
        <dbReference type="SAM" id="MobiDB-lite"/>
    </source>
</evidence>
<evidence type="ECO:0000313" key="3">
    <source>
        <dbReference type="Proteomes" id="UP000015001"/>
    </source>
</evidence>
<dbReference type="EMBL" id="AOPY01001302">
    <property type="protein sequence ID" value="EPJ41737.1"/>
    <property type="molecule type" value="Genomic_DNA"/>
</dbReference>
<dbReference type="Proteomes" id="UP000015001">
    <property type="component" value="Unassembled WGS sequence"/>
</dbReference>
<organism evidence="2 3">
    <name type="scientific">Streptomyces afghaniensis 772</name>
    <dbReference type="NCBI Taxonomy" id="1283301"/>
    <lineage>
        <taxon>Bacteria</taxon>
        <taxon>Bacillati</taxon>
        <taxon>Actinomycetota</taxon>
        <taxon>Actinomycetes</taxon>
        <taxon>Kitasatosporales</taxon>
        <taxon>Streptomycetaceae</taxon>
        <taxon>Streptomyces</taxon>
    </lineage>
</organism>